<keyword evidence="1 2" id="KW-0732">Signal</keyword>
<protein>
    <submittedName>
        <fullName evidence="4">3D domain-containing protein</fullName>
    </submittedName>
</protein>
<feature type="signal peptide" evidence="2">
    <location>
        <begin position="1"/>
        <end position="24"/>
    </location>
</feature>
<sequence>MKKLIFTFVLATALMISGANESSAAASTHKVKKGDTLYKISRIHNVSVNNIMKWNGMSSTVIYPNQTLKVVSTGSTTAAKKPAKAPAKKPSRSDNEIVTKEFMANASAYTASCKGCSGITKTGLNLKKNPGLKVIAVDPKVIPLGSKVYVDGYGYAVAGDIGGAIKGNRIDVFMASHSAAIKWGRKSVRVKVLN</sequence>
<dbReference type="RefSeq" id="WP_317935857.1">
    <property type="nucleotide sequence ID" value="NZ_JAUBDH010000005.1"/>
</dbReference>
<dbReference type="InterPro" id="IPR036908">
    <property type="entry name" value="RlpA-like_sf"/>
</dbReference>
<dbReference type="SUPFAM" id="SSF54106">
    <property type="entry name" value="LysM domain"/>
    <property type="match status" value="1"/>
</dbReference>
<keyword evidence="5" id="KW-1185">Reference proteome</keyword>
<evidence type="ECO:0000256" key="1">
    <source>
        <dbReference type="ARBA" id="ARBA00022729"/>
    </source>
</evidence>
<dbReference type="InterPro" id="IPR051933">
    <property type="entry name" value="Resuscitation_pf_RpfB"/>
</dbReference>
<feature type="chain" id="PRO_5045607898" evidence="2">
    <location>
        <begin position="25"/>
        <end position="194"/>
    </location>
</feature>
<dbReference type="PANTHER" id="PTHR39160:SF4">
    <property type="entry name" value="RESUSCITATION-PROMOTING FACTOR RPFB"/>
    <property type="match status" value="1"/>
</dbReference>
<dbReference type="EMBL" id="JAUBDH010000005">
    <property type="protein sequence ID" value="MDW0110304.1"/>
    <property type="molecule type" value="Genomic_DNA"/>
</dbReference>
<dbReference type="Pfam" id="PF01476">
    <property type="entry name" value="LysM"/>
    <property type="match status" value="1"/>
</dbReference>
<name>A0ABU4FZZ3_9BACL</name>
<evidence type="ECO:0000313" key="4">
    <source>
        <dbReference type="EMBL" id="MDW0110304.1"/>
    </source>
</evidence>
<reference evidence="4 5" key="1">
    <citation type="submission" date="2023-06" db="EMBL/GenBank/DDBJ databases">
        <title>Sporosarcina sp. nov., isolated from Korean traditional fermented seafood 'Jeotgal'.</title>
        <authorList>
            <person name="Yang A.-I."/>
            <person name="Shin N.-R."/>
        </authorList>
    </citation>
    <scope>NUCLEOTIDE SEQUENCE [LARGE SCALE GENOMIC DNA]</scope>
    <source>
        <strain evidence="4 5">KCTC3840</strain>
    </source>
</reference>
<accession>A0ABU4FZZ3</accession>
<dbReference type="PANTHER" id="PTHR39160">
    <property type="entry name" value="CELL WALL-BINDING PROTEIN YOCH"/>
    <property type="match status" value="1"/>
</dbReference>
<evidence type="ECO:0000256" key="2">
    <source>
        <dbReference type="SAM" id="SignalP"/>
    </source>
</evidence>
<evidence type="ECO:0000259" key="3">
    <source>
        <dbReference type="PROSITE" id="PS51782"/>
    </source>
</evidence>
<feature type="domain" description="LysM" evidence="3">
    <location>
        <begin position="27"/>
        <end position="70"/>
    </location>
</feature>
<dbReference type="InterPro" id="IPR036779">
    <property type="entry name" value="LysM_dom_sf"/>
</dbReference>
<dbReference type="CDD" id="cd00118">
    <property type="entry name" value="LysM"/>
    <property type="match status" value="1"/>
</dbReference>
<dbReference type="PROSITE" id="PS51782">
    <property type="entry name" value="LYSM"/>
    <property type="match status" value="1"/>
</dbReference>
<dbReference type="Proteomes" id="UP001280629">
    <property type="component" value="Unassembled WGS sequence"/>
</dbReference>
<dbReference type="InterPro" id="IPR018392">
    <property type="entry name" value="LysM"/>
</dbReference>
<organism evidence="4 5">
    <name type="scientific">Sporosarcina aquimarina</name>
    <dbReference type="NCBI Taxonomy" id="114975"/>
    <lineage>
        <taxon>Bacteria</taxon>
        <taxon>Bacillati</taxon>
        <taxon>Bacillota</taxon>
        <taxon>Bacilli</taxon>
        <taxon>Bacillales</taxon>
        <taxon>Caryophanaceae</taxon>
        <taxon>Sporosarcina</taxon>
    </lineage>
</organism>
<dbReference type="CDD" id="cd14667">
    <property type="entry name" value="3D_containing_proteins"/>
    <property type="match status" value="1"/>
</dbReference>
<proteinExistence type="predicted"/>
<dbReference type="SMART" id="SM00257">
    <property type="entry name" value="LysM"/>
    <property type="match status" value="1"/>
</dbReference>
<dbReference type="Gene3D" id="3.10.350.10">
    <property type="entry name" value="LysM domain"/>
    <property type="match status" value="1"/>
</dbReference>
<dbReference type="InterPro" id="IPR059180">
    <property type="entry name" value="3D_YorM"/>
</dbReference>
<gene>
    <name evidence="4" type="ORF">QT716_09680</name>
</gene>
<evidence type="ECO:0000313" key="5">
    <source>
        <dbReference type="Proteomes" id="UP001280629"/>
    </source>
</evidence>
<dbReference type="InterPro" id="IPR010611">
    <property type="entry name" value="3D_dom"/>
</dbReference>
<comment type="caution">
    <text evidence="4">The sequence shown here is derived from an EMBL/GenBank/DDBJ whole genome shotgun (WGS) entry which is preliminary data.</text>
</comment>
<dbReference type="SUPFAM" id="SSF50685">
    <property type="entry name" value="Barwin-like endoglucanases"/>
    <property type="match status" value="1"/>
</dbReference>
<dbReference type="Pfam" id="PF06725">
    <property type="entry name" value="3D"/>
    <property type="match status" value="1"/>
</dbReference>